<keyword evidence="7 10" id="KW-0256">Endoplasmic reticulum</keyword>
<protein>
    <recommendedName>
        <fullName evidence="10">Mannosyltransferase</fullName>
        <ecNumber evidence="10">2.4.1.-</ecNumber>
    </recommendedName>
</protein>
<dbReference type="EMBL" id="OU896715">
    <property type="protein sequence ID" value="CAH1183411.1"/>
    <property type="molecule type" value="Genomic_DNA"/>
</dbReference>
<gene>
    <name evidence="12" type="ORF">PHAECO_LOCUS12570</name>
</gene>
<evidence type="ECO:0000256" key="9">
    <source>
        <dbReference type="ARBA" id="ARBA00023136"/>
    </source>
</evidence>
<sequence>MTKSQLSFRLRQNAPQPMRKESKEKGHKKPLKPQISPPVPESNSNNTGLIFPAGDTAFKTFLSARFCAAIWSHISDCDETFNFWEPMHYLIFGKGLQTWEYSPEFALRSYFYLMVHAGPAWIYQKLLQPNPLLMFYFIRCLLGLISAIAEVYFYKAVCREFGVHIGRICFVFQLFSAGMFIASTAMLPSSFAMYTTAAACAAWWQQRFALAIFFTALGSLLGWPFAALLGVPIAFDMLVRRRKYLDFAAWSALCAVVILVPMVTIDSMIFGRFVVAPLNIIKYNVLGGAGPSLYGTEPFTYYLLNGFVNFNFVWVLALLSPIAITLNHFFVPAMNKCTYYLPYWLSLSPMYLWLVVFMLQEHKEERFLYPIYPLICLSGAISVDIIQKLCFRLWNIVKKMPQGTHYLDKTMFVMILTIIITSWLGVSRVFSLYRNYHAPLDLMMELNRYPTEVNIPDRAQVNVCFGKDWHRYPSSFFLPNQNWNVRFIKSEFDGMLPAPYTGGENATTIVHEHFNDQNREVPNLYLDIGKCHFLLDSNFGKDTPLEPIYENRKEWRVIKSYPFLDAEKSNRYLRVFFIPFLTDKYVVYGNFSLLQSTKLKIK</sequence>
<comment type="subcellular location">
    <subcellularLocation>
        <location evidence="1 10">Endoplasmic reticulum membrane</location>
        <topology evidence="1 10">Multi-pass membrane protein</topology>
    </subcellularLocation>
</comment>
<comment type="pathway">
    <text evidence="2">Protein modification; protein glycosylation.</text>
</comment>
<dbReference type="GO" id="GO:0005789">
    <property type="term" value="C:endoplasmic reticulum membrane"/>
    <property type="evidence" value="ECO:0007669"/>
    <property type="project" value="UniProtKB-SubCell"/>
</dbReference>
<dbReference type="PANTHER" id="PTHR22760:SF2">
    <property type="entry name" value="ALPHA-1,2-MANNOSYLTRANSFERASE ALG9"/>
    <property type="match status" value="1"/>
</dbReference>
<keyword evidence="8 10" id="KW-1133">Transmembrane helix</keyword>
<dbReference type="Proteomes" id="UP001153737">
    <property type="component" value="Chromosome 9"/>
</dbReference>
<dbReference type="PANTHER" id="PTHR22760">
    <property type="entry name" value="GLYCOSYLTRANSFERASE"/>
    <property type="match status" value="1"/>
</dbReference>
<keyword evidence="6 10" id="KW-0812">Transmembrane</keyword>
<comment type="similarity">
    <text evidence="3 10">Belongs to the glycosyltransferase 22 family.</text>
</comment>
<evidence type="ECO:0000256" key="8">
    <source>
        <dbReference type="ARBA" id="ARBA00022989"/>
    </source>
</evidence>
<evidence type="ECO:0000313" key="13">
    <source>
        <dbReference type="Proteomes" id="UP001153737"/>
    </source>
</evidence>
<evidence type="ECO:0000256" key="3">
    <source>
        <dbReference type="ARBA" id="ARBA00007063"/>
    </source>
</evidence>
<feature type="transmembrane region" description="Helical" evidence="10">
    <location>
        <begin position="165"/>
        <end position="188"/>
    </location>
</feature>
<proteinExistence type="inferred from homology"/>
<evidence type="ECO:0000256" key="5">
    <source>
        <dbReference type="ARBA" id="ARBA00022679"/>
    </source>
</evidence>
<accession>A0A9P0DVE3</accession>
<feature type="transmembrane region" description="Helical" evidence="10">
    <location>
        <begin position="134"/>
        <end position="153"/>
    </location>
</feature>
<reference evidence="12" key="2">
    <citation type="submission" date="2022-10" db="EMBL/GenBank/DDBJ databases">
        <authorList>
            <consortium name="ENA_rothamsted_submissions"/>
            <consortium name="culmorum"/>
            <person name="King R."/>
        </authorList>
    </citation>
    <scope>NUCLEOTIDE SEQUENCE</scope>
</reference>
<evidence type="ECO:0000313" key="12">
    <source>
        <dbReference type="EMBL" id="CAH1183411.1"/>
    </source>
</evidence>
<feature type="transmembrane region" description="Helical" evidence="10">
    <location>
        <begin position="412"/>
        <end position="433"/>
    </location>
</feature>
<feature type="transmembrane region" description="Helical" evidence="10">
    <location>
        <begin position="247"/>
        <end position="270"/>
    </location>
</feature>
<evidence type="ECO:0000256" key="6">
    <source>
        <dbReference type="ARBA" id="ARBA00022692"/>
    </source>
</evidence>
<dbReference type="GO" id="GO:0000026">
    <property type="term" value="F:alpha-1,2-mannosyltransferase activity"/>
    <property type="evidence" value="ECO:0007669"/>
    <property type="project" value="TreeGrafter"/>
</dbReference>
<feature type="transmembrane region" description="Helical" evidence="10">
    <location>
        <begin position="312"/>
        <end position="331"/>
    </location>
</feature>
<keyword evidence="9 10" id="KW-0472">Membrane</keyword>
<name>A0A9P0DVE3_PHACE</name>
<evidence type="ECO:0000256" key="1">
    <source>
        <dbReference type="ARBA" id="ARBA00004477"/>
    </source>
</evidence>
<evidence type="ECO:0000256" key="2">
    <source>
        <dbReference type="ARBA" id="ARBA00004922"/>
    </source>
</evidence>
<dbReference type="EC" id="2.4.1.-" evidence="10"/>
<evidence type="ECO:0000256" key="4">
    <source>
        <dbReference type="ARBA" id="ARBA00022676"/>
    </source>
</evidence>
<organism evidence="12 13">
    <name type="scientific">Phaedon cochleariae</name>
    <name type="common">Mustard beetle</name>
    <dbReference type="NCBI Taxonomy" id="80249"/>
    <lineage>
        <taxon>Eukaryota</taxon>
        <taxon>Metazoa</taxon>
        <taxon>Ecdysozoa</taxon>
        <taxon>Arthropoda</taxon>
        <taxon>Hexapoda</taxon>
        <taxon>Insecta</taxon>
        <taxon>Pterygota</taxon>
        <taxon>Neoptera</taxon>
        <taxon>Endopterygota</taxon>
        <taxon>Coleoptera</taxon>
        <taxon>Polyphaga</taxon>
        <taxon>Cucujiformia</taxon>
        <taxon>Chrysomeloidea</taxon>
        <taxon>Chrysomelidae</taxon>
        <taxon>Chrysomelinae</taxon>
        <taxon>Chrysomelini</taxon>
        <taxon>Phaedon</taxon>
    </lineage>
</organism>
<feature type="region of interest" description="Disordered" evidence="11">
    <location>
        <begin position="1"/>
        <end position="43"/>
    </location>
</feature>
<keyword evidence="13" id="KW-1185">Reference proteome</keyword>
<dbReference type="OrthoDB" id="497541at2759"/>
<evidence type="ECO:0000256" key="10">
    <source>
        <dbReference type="RuleBase" id="RU363075"/>
    </source>
</evidence>
<dbReference type="GO" id="GO:0006487">
    <property type="term" value="P:protein N-linked glycosylation"/>
    <property type="evidence" value="ECO:0007669"/>
    <property type="project" value="TreeGrafter"/>
</dbReference>
<feature type="transmembrane region" description="Helical" evidence="10">
    <location>
        <begin position="338"/>
        <end position="359"/>
    </location>
</feature>
<dbReference type="InterPro" id="IPR005599">
    <property type="entry name" value="GPI_mannosylTrfase"/>
</dbReference>
<evidence type="ECO:0000256" key="7">
    <source>
        <dbReference type="ARBA" id="ARBA00022824"/>
    </source>
</evidence>
<reference evidence="12" key="1">
    <citation type="submission" date="2022-01" db="EMBL/GenBank/DDBJ databases">
        <authorList>
            <person name="King R."/>
        </authorList>
    </citation>
    <scope>NUCLEOTIDE SEQUENCE</scope>
</reference>
<keyword evidence="5" id="KW-0808">Transferase</keyword>
<evidence type="ECO:0000256" key="11">
    <source>
        <dbReference type="SAM" id="MobiDB-lite"/>
    </source>
</evidence>
<keyword evidence="4 10" id="KW-0328">Glycosyltransferase</keyword>
<feature type="transmembrane region" description="Helical" evidence="10">
    <location>
        <begin position="208"/>
        <end position="235"/>
    </location>
</feature>
<dbReference type="Pfam" id="PF03901">
    <property type="entry name" value="Glyco_transf_22"/>
    <property type="match status" value="1"/>
</dbReference>
<dbReference type="AlphaFoldDB" id="A0A9P0DVE3"/>
<feature type="transmembrane region" description="Helical" evidence="10">
    <location>
        <begin position="371"/>
        <end position="391"/>
    </location>
</feature>